<dbReference type="GO" id="GO:0046677">
    <property type="term" value="P:response to antibiotic"/>
    <property type="evidence" value="ECO:0007669"/>
    <property type="project" value="TreeGrafter"/>
</dbReference>
<dbReference type="Pfam" id="PF25917">
    <property type="entry name" value="BSH_RND"/>
    <property type="match status" value="1"/>
</dbReference>
<dbReference type="Pfam" id="PF25944">
    <property type="entry name" value="Beta-barrel_RND"/>
    <property type="match status" value="1"/>
</dbReference>
<dbReference type="GO" id="GO:0015562">
    <property type="term" value="F:efflux transmembrane transporter activity"/>
    <property type="evidence" value="ECO:0007669"/>
    <property type="project" value="InterPro"/>
</dbReference>
<feature type="domain" description="Multidrug resistance protein MdtA-like alpha-helical hairpin" evidence="3">
    <location>
        <begin position="111"/>
        <end position="180"/>
    </location>
</feature>
<dbReference type="Pfam" id="PF25876">
    <property type="entry name" value="HH_MFP_RND"/>
    <property type="match status" value="1"/>
</dbReference>
<evidence type="ECO:0000259" key="3">
    <source>
        <dbReference type="Pfam" id="PF25876"/>
    </source>
</evidence>
<dbReference type="Pfam" id="PF25989">
    <property type="entry name" value="YknX_C"/>
    <property type="match status" value="1"/>
</dbReference>
<evidence type="ECO:0000313" key="7">
    <source>
        <dbReference type="EMBL" id="MBE2986790.1"/>
    </source>
</evidence>
<dbReference type="RefSeq" id="WP_170015299.1">
    <property type="nucleotide sequence ID" value="NZ_JADBHR010000003.1"/>
</dbReference>
<dbReference type="InterPro" id="IPR058624">
    <property type="entry name" value="MdtA-like_HH"/>
</dbReference>
<dbReference type="GO" id="GO:0030313">
    <property type="term" value="C:cell envelope"/>
    <property type="evidence" value="ECO:0007669"/>
    <property type="project" value="UniProtKB-SubCell"/>
</dbReference>
<dbReference type="Proteomes" id="UP000650616">
    <property type="component" value="Unassembled WGS sequence"/>
</dbReference>
<dbReference type="PROSITE" id="PS51257">
    <property type="entry name" value="PROKAR_LIPOPROTEIN"/>
    <property type="match status" value="1"/>
</dbReference>
<accession>A0AAW3ZSB7</accession>
<dbReference type="Gene3D" id="1.10.287.470">
    <property type="entry name" value="Helix hairpin bin"/>
    <property type="match status" value="1"/>
</dbReference>
<evidence type="ECO:0000313" key="9">
    <source>
        <dbReference type="Proteomes" id="UP000650616"/>
    </source>
</evidence>
<dbReference type="SUPFAM" id="SSF111369">
    <property type="entry name" value="HlyD-like secretion proteins"/>
    <property type="match status" value="1"/>
</dbReference>
<evidence type="ECO:0000313" key="10">
    <source>
        <dbReference type="Proteomes" id="UP001318760"/>
    </source>
</evidence>
<organism evidence="8 9">
    <name type="scientific">Campylobacter californiensis</name>
    <dbReference type="NCBI Taxonomy" id="1032243"/>
    <lineage>
        <taxon>Bacteria</taxon>
        <taxon>Pseudomonadati</taxon>
        <taxon>Campylobacterota</taxon>
        <taxon>Epsilonproteobacteria</taxon>
        <taxon>Campylobacterales</taxon>
        <taxon>Campylobacteraceae</taxon>
        <taxon>Campylobacter</taxon>
    </lineage>
</organism>
<reference evidence="7 10" key="2">
    <citation type="submission" date="2020-10" db="EMBL/GenBank/DDBJ databases">
        <title>Campylobacter californiensis sp. nov. isolated from cattle and feral swine in California.</title>
        <authorList>
            <person name="Miller W.G."/>
        </authorList>
    </citation>
    <scope>NUCLEOTIDE SEQUENCE [LARGE SCALE GENOMIC DNA]</scope>
    <source>
        <strain evidence="7 10">RM12919</strain>
    </source>
</reference>
<proteinExistence type="inferred from homology"/>
<dbReference type="InterPro" id="IPR058625">
    <property type="entry name" value="MdtA-like_BSH"/>
</dbReference>
<evidence type="ECO:0000259" key="6">
    <source>
        <dbReference type="Pfam" id="PF25989"/>
    </source>
</evidence>
<gene>
    <name evidence="7" type="ORF">CCAL12919_06600</name>
    <name evidence="8" type="ORF">CCAL9337_01410</name>
</gene>
<dbReference type="Gene3D" id="2.40.30.170">
    <property type="match status" value="1"/>
</dbReference>
<feature type="domain" description="Multidrug resistance protein MdtA-like beta-barrel" evidence="5">
    <location>
        <begin position="230"/>
        <end position="298"/>
    </location>
</feature>
<dbReference type="Proteomes" id="UP001318760">
    <property type="component" value="Unassembled WGS sequence"/>
</dbReference>
<keyword evidence="9" id="KW-1185">Reference proteome</keyword>
<comment type="caution">
    <text evidence="8">The sequence shown here is derived from an EMBL/GenBank/DDBJ whole genome shotgun (WGS) entry which is preliminary data.</text>
</comment>
<evidence type="ECO:0000256" key="1">
    <source>
        <dbReference type="ARBA" id="ARBA00009477"/>
    </source>
</evidence>
<evidence type="ECO:0000256" key="2">
    <source>
        <dbReference type="SAM" id="Coils"/>
    </source>
</evidence>
<dbReference type="InterPro" id="IPR058637">
    <property type="entry name" value="YknX-like_C"/>
</dbReference>
<dbReference type="Gene3D" id="2.40.50.100">
    <property type="match status" value="1"/>
</dbReference>
<protein>
    <submittedName>
        <fullName evidence="8">Efflux RND transporter periplasmic adaptor subunit</fullName>
    </submittedName>
</protein>
<dbReference type="GO" id="GO:0005886">
    <property type="term" value="C:plasma membrane"/>
    <property type="evidence" value="ECO:0007669"/>
    <property type="project" value="TreeGrafter"/>
</dbReference>
<dbReference type="AlphaFoldDB" id="A0AAW3ZSB7"/>
<dbReference type="InterPro" id="IPR058626">
    <property type="entry name" value="MdtA-like_b-barrel"/>
</dbReference>
<dbReference type="InterPro" id="IPR006143">
    <property type="entry name" value="RND_pump_MFP"/>
</dbReference>
<feature type="coiled-coil region" evidence="2">
    <location>
        <begin position="111"/>
        <end position="176"/>
    </location>
</feature>
<feature type="domain" description="YknX-like C-terminal permuted SH3-like" evidence="6">
    <location>
        <begin position="307"/>
        <end position="371"/>
    </location>
</feature>
<comment type="similarity">
    <text evidence="1">Belongs to the membrane fusion protein (MFP) (TC 8.A.1) family.</text>
</comment>
<dbReference type="NCBIfam" id="TIGR01730">
    <property type="entry name" value="RND_mfp"/>
    <property type="match status" value="1"/>
</dbReference>
<dbReference type="Gene3D" id="2.40.420.20">
    <property type="match status" value="1"/>
</dbReference>
<reference evidence="8 9" key="1">
    <citation type="submission" date="2015-08" db="EMBL/GenBank/DDBJ databases">
        <title>Comparative genomics of the Campylobacter concisus group.</title>
        <authorList>
            <person name="Yee E."/>
            <person name="Chapman M.H."/>
            <person name="Huynh S."/>
            <person name="Bono J.L."/>
            <person name="On S.L."/>
            <person name="St Leger J."/>
            <person name="Foster G."/>
            <person name="Parker C.T."/>
            <person name="Miller W.G."/>
        </authorList>
    </citation>
    <scope>NUCLEOTIDE SEQUENCE [LARGE SCALE GENOMIC DNA]</scope>
    <source>
        <strain evidence="8 9">RM9337</strain>
    </source>
</reference>
<dbReference type="PANTHER" id="PTHR30158">
    <property type="entry name" value="ACRA/E-RELATED COMPONENT OF DRUG EFFLUX TRANSPORTER"/>
    <property type="match status" value="1"/>
</dbReference>
<sequence>MRRYGALAITLVVMMTFTGCDLLKAFNKKEEGKAAASAMQKPPAKVDVVVAKKGDFPMTFNYPARIQSEQDVVITPKVAGTLLKQNFKAGDSVKEGQILFVIDPDLYTAAYEVAQANILQAQATLKNAKSDMDRIKKLFEQKATSQKDYDSAVAALESATANLASAQANAKTAKLNLEYSNVKAPFSGVVGENLVDIGTYVAVGSTQLVRLTKIDPIEARFYISDIDNLNRIKNLNSASWEQLNAEAVLNLNNENYVGRVKFIDATVDTSTGNVLAKAEFENKDGKLLPGMFARIQMDGFIQKNSFTIPQVAILQDTVSPYVYLVKDGKVAKQNIKIIYQTVTEAYVSDGINEGDVIITNNFKKIGVGAPVVPETQGKENK</sequence>
<evidence type="ECO:0000259" key="4">
    <source>
        <dbReference type="Pfam" id="PF25917"/>
    </source>
</evidence>
<dbReference type="EMBL" id="JADBHS010000012">
    <property type="protein sequence ID" value="MBE2986790.1"/>
    <property type="molecule type" value="Genomic_DNA"/>
</dbReference>
<evidence type="ECO:0000313" key="8">
    <source>
        <dbReference type="EMBL" id="MBE3607392.1"/>
    </source>
</evidence>
<feature type="domain" description="Multidrug resistance protein MdtA-like barrel-sandwich hybrid" evidence="4">
    <location>
        <begin position="72"/>
        <end position="207"/>
    </location>
</feature>
<dbReference type="EMBL" id="LIWG01000001">
    <property type="protein sequence ID" value="MBE3607392.1"/>
    <property type="molecule type" value="Genomic_DNA"/>
</dbReference>
<evidence type="ECO:0000259" key="5">
    <source>
        <dbReference type="Pfam" id="PF25944"/>
    </source>
</evidence>
<keyword evidence="2" id="KW-0175">Coiled coil</keyword>
<name>A0AAW3ZSB7_9BACT</name>